<evidence type="ECO:0000313" key="6">
    <source>
        <dbReference type="Proteomes" id="UP000307440"/>
    </source>
</evidence>
<keyword evidence="1" id="KW-0677">Repeat</keyword>
<dbReference type="Proteomes" id="UP000307440">
    <property type="component" value="Unassembled WGS sequence"/>
</dbReference>
<dbReference type="InterPro" id="IPR027417">
    <property type="entry name" value="P-loop_NTPase"/>
</dbReference>
<protein>
    <submittedName>
        <fullName evidence="5">Uncharacterized protein</fullName>
    </submittedName>
</protein>
<name>A0A5C3KE71_COPMA</name>
<dbReference type="EMBL" id="ML210422">
    <property type="protein sequence ID" value="TFK18192.1"/>
    <property type="molecule type" value="Genomic_DNA"/>
</dbReference>
<dbReference type="InterPro" id="IPR056884">
    <property type="entry name" value="NPHP3-like_N"/>
</dbReference>
<dbReference type="PANTHER" id="PTHR10039">
    <property type="entry name" value="AMELOGENIN"/>
    <property type="match status" value="1"/>
</dbReference>
<dbReference type="InterPro" id="IPR036770">
    <property type="entry name" value="Ankyrin_rpt-contain_sf"/>
</dbReference>
<dbReference type="SUPFAM" id="SSF48403">
    <property type="entry name" value="Ankyrin repeat"/>
    <property type="match status" value="1"/>
</dbReference>
<gene>
    <name evidence="5" type="ORF">FA15DRAFT_675483</name>
</gene>
<dbReference type="SMART" id="SM00248">
    <property type="entry name" value="ANK"/>
    <property type="match status" value="5"/>
</dbReference>
<dbReference type="Gene3D" id="1.25.40.20">
    <property type="entry name" value="Ankyrin repeat-containing domain"/>
    <property type="match status" value="1"/>
</dbReference>
<dbReference type="STRING" id="230819.A0A5C3KE71"/>
<evidence type="ECO:0000313" key="5">
    <source>
        <dbReference type="EMBL" id="TFK18192.1"/>
    </source>
</evidence>
<dbReference type="AlphaFoldDB" id="A0A5C3KE71"/>
<evidence type="ECO:0000259" key="3">
    <source>
        <dbReference type="Pfam" id="PF22939"/>
    </source>
</evidence>
<dbReference type="SUPFAM" id="SSF52540">
    <property type="entry name" value="P-loop containing nucleoside triphosphate hydrolases"/>
    <property type="match status" value="1"/>
</dbReference>
<dbReference type="Gene3D" id="3.40.50.300">
    <property type="entry name" value="P-loop containing nucleotide triphosphate hydrolases"/>
    <property type="match status" value="1"/>
</dbReference>
<dbReference type="PANTHER" id="PTHR10039:SF15">
    <property type="entry name" value="NACHT DOMAIN-CONTAINING PROTEIN"/>
    <property type="match status" value="1"/>
</dbReference>
<feature type="region of interest" description="Disordered" evidence="2">
    <location>
        <begin position="84"/>
        <end position="168"/>
    </location>
</feature>
<dbReference type="Pfam" id="PF22939">
    <property type="entry name" value="WHD_GPIID"/>
    <property type="match status" value="1"/>
</dbReference>
<feature type="domain" description="GPI inositol-deacylase winged helix" evidence="3">
    <location>
        <begin position="517"/>
        <end position="591"/>
    </location>
</feature>
<sequence>MGAGISKTLEKRQRKEMEASNKLKNERNEPQISFKAHQAPSPADGLPTVRSSAMSCDRDQIGSMPHMLLPSKARPPVFGLRSPDQHAAEVHDEDGTANFPTMSSDRKDMTSPKEHSEDSITKPTAMSSDQGRMDSTVPKPSPVAPNKPVSACDSEGLAASMPDDGRENDTRDLGNTGGSHILTGASNVTINGGTINAISYSYVYGNHTSAAREHSVISPADRKAIVKWLSDINFRAFLADNLRKRAAETGMWIFKDGKFVRWKGRRKGVLWGTGMPGAGKTILASIIIESFINLAKKNRRTCVAFAFCRYTEELTVEQTLSGLIRQVLEDHPSTFAFIIPLYEHHTLRETRPSQTELLGVLNAIASSDLFDDTFCFIDGLDEAKSNTQFDLLDTVSQLPINFMFMSRPLPLLKDHVPEADFVDIIVQDADIERLIEDKLRGMKALAKLLEQDGWWDKVLSTVLRKSDGMFLVASLQLDMLRSCINIDGLRKALDGLPSGVGAMYSATMERIEAQDDSNVVKRALTWLIHTRRPLSMDDLLHAIAVYPDTFKFNPELLLTVDTLLSLCCGLITYEPKSNMVRLVHYTAKDFLEPYLKSENPDPHSMMACTCVEHLLHHSLHVWINPDPDHHNYERAHEPIYQKHPFVEYAHKNWAPHSQRSISLPIPVGNFIRQCRSFLVYNGRWAYKESIAAVHVAAALGFHQLLHAWSNPTHPTAEIFPPPPNFDINAKTAKNGHTPLILAAYHKGLLTVDVLLMAEGIGPWCTDNYGWTALMYASCFGHSDIVQSILRFRETDWITKYTDGGTRGSGGEQAVIGVNIVNKSGNSALALAVLNGHAAEVKMLLGVEGIDVNQLAGSGETVLMLASRQGMKPIVELILQHENIDVDIADPQGITALSYALRRQDLEIAELLRVHGAREPSVTFWRKICIHLSSDYYSDSTDDIYHIGA</sequence>
<accession>A0A5C3KE71</accession>
<feature type="domain" description="Nephrocystin 3-like N-terminal" evidence="4">
    <location>
        <begin position="249"/>
        <end position="407"/>
    </location>
</feature>
<feature type="compositionally biased region" description="Basic and acidic residues" evidence="2">
    <location>
        <begin position="104"/>
        <end position="120"/>
    </location>
</feature>
<evidence type="ECO:0000256" key="2">
    <source>
        <dbReference type="SAM" id="MobiDB-lite"/>
    </source>
</evidence>
<dbReference type="InterPro" id="IPR002110">
    <property type="entry name" value="Ankyrin_rpt"/>
</dbReference>
<feature type="compositionally biased region" description="Basic and acidic residues" evidence="2">
    <location>
        <begin position="8"/>
        <end position="29"/>
    </location>
</feature>
<proteinExistence type="predicted"/>
<keyword evidence="6" id="KW-1185">Reference proteome</keyword>
<evidence type="ECO:0000259" key="4">
    <source>
        <dbReference type="Pfam" id="PF24883"/>
    </source>
</evidence>
<evidence type="ECO:0000256" key="1">
    <source>
        <dbReference type="ARBA" id="ARBA00022737"/>
    </source>
</evidence>
<organism evidence="5 6">
    <name type="scientific">Coprinopsis marcescibilis</name>
    <name type="common">Agaric fungus</name>
    <name type="synonym">Psathyrella marcescibilis</name>
    <dbReference type="NCBI Taxonomy" id="230819"/>
    <lineage>
        <taxon>Eukaryota</taxon>
        <taxon>Fungi</taxon>
        <taxon>Dikarya</taxon>
        <taxon>Basidiomycota</taxon>
        <taxon>Agaricomycotina</taxon>
        <taxon>Agaricomycetes</taxon>
        <taxon>Agaricomycetidae</taxon>
        <taxon>Agaricales</taxon>
        <taxon>Agaricineae</taxon>
        <taxon>Psathyrellaceae</taxon>
        <taxon>Coprinopsis</taxon>
    </lineage>
</organism>
<feature type="compositionally biased region" description="Polar residues" evidence="2">
    <location>
        <begin position="121"/>
        <end position="130"/>
    </location>
</feature>
<reference evidence="5 6" key="1">
    <citation type="journal article" date="2019" name="Nat. Ecol. Evol.">
        <title>Megaphylogeny resolves global patterns of mushroom evolution.</title>
        <authorList>
            <person name="Varga T."/>
            <person name="Krizsan K."/>
            <person name="Foldi C."/>
            <person name="Dima B."/>
            <person name="Sanchez-Garcia M."/>
            <person name="Sanchez-Ramirez S."/>
            <person name="Szollosi G.J."/>
            <person name="Szarkandi J.G."/>
            <person name="Papp V."/>
            <person name="Albert L."/>
            <person name="Andreopoulos W."/>
            <person name="Angelini C."/>
            <person name="Antonin V."/>
            <person name="Barry K.W."/>
            <person name="Bougher N.L."/>
            <person name="Buchanan P."/>
            <person name="Buyck B."/>
            <person name="Bense V."/>
            <person name="Catcheside P."/>
            <person name="Chovatia M."/>
            <person name="Cooper J."/>
            <person name="Damon W."/>
            <person name="Desjardin D."/>
            <person name="Finy P."/>
            <person name="Geml J."/>
            <person name="Haridas S."/>
            <person name="Hughes K."/>
            <person name="Justo A."/>
            <person name="Karasinski D."/>
            <person name="Kautmanova I."/>
            <person name="Kiss B."/>
            <person name="Kocsube S."/>
            <person name="Kotiranta H."/>
            <person name="LaButti K.M."/>
            <person name="Lechner B.E."/>
            <person name="Liimatainen K."/>
            <person name="Lipzen A."/>
            <person name="Lukacs Z."/>
            <person name="Mihaltcheva S."/>
            <person name="Morgado L.N."/>
            <person name="Niskanen T."/>
            <person name="Noordeloos M.E."/>
            <person name="Ohm R.A."/>
            <person name="Ortiz-Santana B."/>
            <person name="Ovrebo C."/>
            <person name="Racz N."/>
            <person name="Riley R."/>
            <person name="Savchenko A."/>
            <person name="Shiryaev A."/>
            <person name="Soop K."/>
            <person name="Spirin V."/>
            <person name="Szebenyi C."/>
            <person name="Tomsovsky M."/>
            <person name="Tulloss R.E."/>
            <person name="Uehling J."/>
            <person name="Grigoriev I.V."/>
            <person name="Vagvolgyi C."/>
            <person name="Papp T."/>
            <person name="Martin F.M."/>
            <person name="Miettinen O."/>
            <person name="Hibbett D.S."/>
            <person name="Nagy L.G."/>
        </authorList>
    </citation>
    <scope>NUCLEOTIDE SEQUENCE [LARGE SCALE GENOMIC DNA]</scope>
    <source>
        <strain evidence="5 6">CBS 121175</strain>
    </source>
</reference>
<dbReference type="OrthoDB" id="7464126at2759"/>
<dbReference type="Pfam" id="PF24883">
    <property type="entry name" value="NPHP3_N"/>
    <property type="match status" value="1"/>
</dbReference>
<dbReference type="Pfam" id="PF12796">
    <property type="entry name" value="Ank_2"/>
    <property type="match status" value="2"/>
</dbReference>
<feature type="compositionally biased region" description="Basic and acidic residues" evidence="2">
    <location>
        <begin position="84"/>
        <end position="94"/>
    </location>
</feature>
<feature type="region of interest" description="Disordered" evidence="2">
    <location>
        <begin position="1"/>
        <end position="53"/>
    </location>
</feature>
<dbReference type="InterPro" id="IPR054471">
    <property type="entry name" value="GPIID_WHD"/>
</dbReference>